<dbReference type="EMBL" id="QGKV02000832">
    <property type="protein sequence ID" value="KAF3543741.1"/>
    <property type="molecule type" value="Genomic_DNA"/>
</dbReference>
<feature type="region of interest" description="Disordered" evidence="1">
    <location>
        <begin position="43"/>
        <end position="81"/>
    </location>
</feature>
<dbReference type="Proteomes" id="UP000266723">
    <property type="component" value="Unassembled WGS sequence"/>
</dbReference>
<comment type="caution">
    <text evidence="2">The sequence shown here is derived from an EMBL/GenBank/DDBJ whole genome shotgun (WGS) entry which is preliminary data.</text>
</comment>
<evidence type="ECO:0000313" key="2">
    <source>
        <dbReference type="EMBL" id="KAF3543741.1"/>
    </source>
</evidence>
<proteinExistence type="predicted"/>
<evidence type="ECO:0000256" key="1">
    <source>
        <dbReference type="SAM" id="MobiDB-lite"/>
    </source>
</evidence>
<reference evidence="2 3" key="1">
    <citation type="journal article" date="2020" name="BMC Genomics">
        <title>Intraspecific diversification of the crop wild relative Brassica cretica Lam. using demographic model selection.</title>
        <authorList>
            <person name="Kioukis A."/>
            <person name="Michalopoulou V.A."/>
            <person name="Briers L."/>
            <person name="Pirintsos S."/>
            <person name="Studholme D.J."/>
            <person name="Pavlidis P."/>
            <person name="Sarris P.F."/>
        </authorList>
    </citation>
    <scope>NUCLEOTIDE SEQUENCE [LARGE SCALE GENOMIC DNA]</scope>
    <source>
        <strain evidence="3">cv. PFS-1207/04</strain>
    </source>
</reference>
<gene>
    <name evidence="2" type="ORF">DY000_02006531</name>
</gene>
<accession>A0ABQ7BV62</accession>
<keyword evidence="3" id="KW-1185">Reference proteome</keyword>
<organism evidence="2 3">
    <name type="scientific">Brassica cretica</name>
    <name type="common">Mustard</name>
    <dbReference type="NCBI Taxonomy" id="69181"/>
    <lineage>
        <taxon>Eukaryota</taxon>
        <taxon>Viridiplantae</taxon>
        <taxon>Streptophyta</taxon>
        <taxon>Embryophyta</taxon>
        <taxon>Tracheophyta</taxon>
        <taxon>Spermatophyta</taxon>
        <taxon>Magnoliopsida</taxon>
        <taxon>eudicotyledons</taxon>
        <taxon>Gunneridae</taxon>
        <taxon>Pentapetalae</taxon>
        <taxon>rosids</taxon>
        <taxon>malvids</taxon>
        <taxon>Brassicales</taxon>
        <taxon>Brassicaceae</taxon>
        <taxon>Brassiceae</taxon>
        <taxon>Brassica</taxon>
    </lineage>
</organism>
<sequence length="81" mass="8199">MNSPAKAMGIIPEPAKAMVQCHQGVGGSPGVPAKTSLTGLTAPRHVTHKPRLGAQAPGPIPSAHRPIAIIDQPTGPITAQN</sequence>
<name>A0ABQ7BV62_BRACR</name>
<evidence type="ECO:0000313" key="3">
    <source>
        <dbReference type="Proteomes" id="UP000266723"/>
    </source>
</evidence>
<protein>
    <submittedName>
        <fullName evidence="2">Uncharacterized protein</fullName>
    </submittedName>
</protein>